<organism evidence="1 2">
    <name type="scientific">Brassica oleracea var. oleracea</name>
    <dbReference type="NCBI Taxonomy" id="109376"/>
    <lineage>
        <taxon>Eukaryota</taxon>
        <taxon>Viridiplantae</taxon>
        <taxon>Streptophyta</taxon>
        <taxon>Embryophyta</taxon>
        <taxon>Tracheophyta</taxon>
        <taxon>Spermatophyta</taxon>
        <taxon>Magnoliopsida</taxon>
        <taxon>eudicotyledons</taxon>
        <taxon>Gunneridae</taxon>
        <taxon>Pentapetalae</taxon>
        <taxon>rosids</taxon>
        <taxon>malvids</taxon>
        <taxon>Brassicales</taxon>
        <taxon>Brassicaceae</taxon>
        <taxon>Brassiceae</taxon>
        <taxon>Brassica</taxon>
    </lineage>
</organism>
<dbReference type="Proteomes" id="UP000032141">
    <property type="component" value="Chromosome C2"/>
</dbReference>
<protein>
    <recommendedName>
        <fullName evidence="3">Retrotransposon gag domain-containing protein</fullName>
    </recommendedName>
</protein>
<name>A0A0D3AUJ8_BRAOL</name>
<dbReference type="AlphaFoldDB" id="A0A0D3AUJ8"/>
<sequence>MTSRHTQTYNVGDWSRFFNEEPFYAIPRMLADADASEKVCEGCKDTLHRRVADAATIEKRFEDFQATLQTRVADVIQQVCEEFKATFPHMVADAIQQSAQANRADQDVPTVSQDRKDPLLVVTDCSDNESEDSRLSHEDVIPLHHNREEDHHHRWDSGFIITIPEFHGVSSSAEAFLDWLVTVEEILDFKKVPEEHRVSLLATSFRGYAASWWKKSLFCSNKFL</sequence>
<keyword evidence="2" id="KW-1185">Reference proteome</keyword>
<proteinExistence type="predicted"/>
<dbReference type="EnsemblPlants" id="Bo2g130000.1">
    <property type="protein sequence ID" value="Bo2g130000.1"/>
    <property type="gene ID" value="Bo2g130000"/>
</dbReference>
<dbReference type="STRING" id="109376.A0A0D3AUJ8"/>
<dbReference type="HOGENOM" id="CLU_1236552_0_0_1"/>
<evidence type="ECO:0008006" key="3">
    <source>
        <dbReference type="Google" id="ProtNLM"/>
    </source>
</evidence>
<evidence type="ECO:0000313" key="1">
    <source>
        <dbReference type="EnsemblPlants" id="Bo2g130000.1"/>
    </source>
</evidence>
<dbReference type="Gramene" id="Bo2g130000.1">
    <property type="protein sequence ID" value="Bo2g130000.1"/>
    <property type="gene ID" value="Bo2g130000"/>
</dbReference>
<reference evidence="1" key="2">
    <citation type="submission" date="2015-03" db="UniProtKB">
        <authorList>
            <consortium name="EnsemblPlants"/>
        </authorList>
    </citation>
    <scope>IDENTIFICATION</scope>
</reference>
<evidence type="ECO:0000313" key="2">
    <source>
        <dbReference type="Proteomes" id="UP000032141"/>
    </source>
</evidence>
<reference evidence="1 2" key="1">
    <citation type="journal article" date="2014" name="Genome Biol.">
        <title>Transcriptome and methylome profiling reveals relics of genome dominance in the mesopolyploid Brassica oleracea.</title>
        <authorList>
            <person name="Parkin I.A."/>
            <person name="Koh C."/>
            <person name="Tang H."/>
            <person name="Robinson S.J."/>
            <person name="Kagale S."/>
            <person name="Clarke W.E."/>
            <person name="Town C.D."/>
            <person name="Nixon J."/>
            <person name="Krishnakumar V."/>
            <person name="Bidwell S.L."/>
            <person name="Denoeud F."/>
            <person name="Belcram H."/>
            <person name="Links M.G."/>
            <person name="Just J."/>
            <person name="Clarke C."/>
            <person name="Bender T."/>
            <person name="Huebert T."/>
            <person name="Mason A.S."/>
            <person name="Pires J.C."/>
            <person name="Barker G."/>
            <person name="Moore J."/>
            <person name="Walley P.G."/>
            <person name="Manoli S."/>
            <person name="Batley J."/>
            <person name="Edwards D."/>
            <person name="Nelson M.N."/>
            <person name="Wang X."/>
            <person name="Paterson A.H."/>
            <person name="King G."/>
            <person name="Bancroft I."/>
            <person name="Chalhoub B."/>
            <person name="Sharpe A.G."/>
        </authorList>
    </citation>
    <scope>NUCLEOTIDE SEQUENCE</scope>
    <source>
        <strain evidence="1 2">cv. TO1000</strain>
    </source>
</reference>
<accession>A0A0D3AUJ8</accession>